<dbReference type="InterPro" id="IPR046347">
    <property type="entry name" value="bZIP_sf"/>
</dbReference>
<evidence type="ECO:0000256" key="6">
    <source>
        <dbReference type="SAM" id="Coils"/>
    </source>
</evidence>
<dbReference type="AlphaFoldDB" id="A0AAD5X9S2"/>
<dbReference type="Gene3D" id="1.20.5.170">
    <property type="match status" value="1"/>
</dbReference>
<dbReference type="Pfam" id="PF00170">
    <property type="entry name" value="bZIP_1"/>
    <property type="match status" value="1"/>
</dbReference>
<feature type="compositionally biased region" description="Low complexity" evidence="7">
    <location>
        <begin position="190"/>
        <end position="205"/>
    </location>
</feature>
<feature type="domain" description="BZIP" evidence="8">
    <location>
        <begin position="471"/>
        <end position="534"/>
    </location>
</feature>
<feature type="region of interest" description="Disordered" evidence="7">
    <location>
        <begin position="560"/>
        <end position="584"/>
    </location>
</feature>
<evidence type="ECO:0000313" key="10">
    <source>
        <dbReference type="Proteomes" id="UP001212841"/>
    </source>
</evidence>
<dbReference type="GO" id="GO:0003700">
    <property type="term" value="F:DNA-binding transcription factor activity"/>
    <property type="evidence" value="ECO:0007669"/>
    <property type="project" value="InterPro"/>
</dbReference>
<name>A0AAD5X9S2_9FUNG</name>
<protein>
    <recommendedName>
        <fullName evidence="8">BZIP domain-containing protein</fullName>
    </recommendedName>
</protein>
<gene>
    <name evidence="9" type="ORF">HK097_005769</name>
</gene>
<feature type="region of interest" description="Disordered" evidence="7">
    <location>
        <begin position="317"/>
        <end position="475"/>
    </location>
</feature>
<accession>A0AAD5X9S2</accession>
<evidence type="ECO:0000259" key="8">
    <source>
        <dbReference type="PROSITE" id="PS50217"/>
    </source>
</evidence>
<dbReference type="InterPro" id="IPR002112">
    <property type="entry name" value="Leuzip_Jun"/>
</dbReference>
<dbReference type="InterPro" id="IPR051027">
    <property type="entry name" value="bZIP_transcription_factors"/>
</dbReference>
<dbReference type="GO" id="GO:0005634">
    <property type="term" value="C:nucleus"/>
    <property type="evidence" value="ECO:0007669"/>
    <property type="project" value="UniProtKB-SubCell"/>
</dbReference>
<feature type="region of interest" description="Disordered" evidence="7">
    <location>
        <begin position="1"/>
        <end position="54"/>
    </location>
</feature>
<reference evidence="9" key="1">
    <citation type="submission" date="2020-05" db="EMBL/GenBank/DDBJ databases">
        <title>Phylogenomic resolution of chytrid fungi.</title>
        <authorList>
            <person name="Stajich J.E."/>
            <person name="Amses K."/>
            <person name="Simmons R."/>
            <person name="Seto K."/>
            <person name="Myers J."/>
            <person name="Bonds A."/>
            <person name="Quandt C.A."/>
            <person name="Barry K."/>
            <person name="Liu P."/>
            <person name="Grigoriev I."/>
            <person name="Longcore J.E."/>
            <person name="James T.Y."/>
        </authorList>
    </citation>
    <scope>NUCLEOTIDE SEQUENCE</scope>
    <source>
        <strain evidence="9">JEL0318</strain>
    </source>
</reference>
<keyword evidence="10" id="KW-1185">Reference proteome</keyword>
<evidence type="ECO:0000256" key="3">
    <source>
        <dbReference type="ARBA" id="ARBA00023125"/>
    </source>
</evidence>
<dbReference type="PRINTS" id="PR00043">
    <property type="entry name" value="LEUZIPPRJUN"/>
</dbReference>
<sequence>MTTVAPTFREPALPEKAANDGGNKKPPMRLGALSASSLLDFPPGLSPSPLPTIEQTPNRFLAACAAKLDQEPNPFETTFKQVASGGPVPEPPSGIGFSLSPKPILPPLTPSPRFMGAFDSSYPFTGKTGLTPGGLLTPFSAAIKSLTSEPLTASETDTVTSGPSPMIPASSEPIPASHIHSHQDPHSHYQFPAPSQPQHPSSSAALTSHAPYPLQHQHSDPGIYPGGGMMHQPHQQMQRGGPMMPHMGYAQGRTASGYPIPIPGGVDPMLTQAPPVPVGAYPPLGTVDDPAAAAAAGLQLLSAAGGKVDIMRRQSLESQKGGWPGMVEEESNGPGSAGDVSPKQGKGKDVGKGSKKRKADTEEAGGDSKAAKLNGSGKKNARTRKKSGEGAKKESKAESKLETKTNGSVNGKGVREKAIEGRGSIDPASEEMRGGSASVSSDDEGYDDEMQDRRDGRAGSMAKSVGDEDPDEKRKSFLERNRQAALKCRQKKKQWLQSLQQKVEFLSTDNENLQNQATQLREEILNLKTLLLAHKDCPVANANGLDLGAIEATLPFPSHGAVHGGPGGPSQGPPMGGPGMQAPHHMSMGGYPVGPMGPGPGGVHGLRGY</sequence>
<dbReference type="PANTHER" id="PTHR19304">
    <property type="entry name" value="CYCLIC-AMP RESPONSE ELEMENT BINDING PROTEIN"/>
    <property type="match status" value="1"/>
</dbReference>
<feature type="coiled-coil region" evidence="6">
    <location>
        <begin position="496"/>
        <end position="530"/>
    </location>
</feature>
<evidence type="ECO:0000256" key="7">
    <source>
        <dbReference type="SAM" id="MobiDB-lite"/>
    </source>
</evidence>
<evidence type="ECO:0000256" key="5">
    <source>
        <dbReference type="ARBA" id="ARBA00023242"/>
    </source>
</evidence>
<feature type="compositionally biased region" description="Low complexity" evidence="7">
    <location>
        <begin position="230"/>
        <end position="240"/>
    </location>
</feature>
<keyword evidence="2" id="KW-0805">Transcription regulation</keyword>
<feature type="compositionally biased region" description="Basic and acidic residues" evidence="7">
    <location>
        <begin position="386"/>
        <end position="403"/>
    </location>
</feature>
<comment type="subcellular location">
    <subcellularLocation>
        <location evidence="1">Nucleus</location>
    </subcellularLocation>
</comment>
<dbReference type="EMBL" id="JADGJD010000027">
    <property type="protein sequence ID" value="KAJ3056606.1"/>
    <property type="molecule type" value="Genomic_DNA"/>
</dbReference>
<dbReference type="InterPro" id="IPR004827">
    <property type="entry name" value="bZIP"/>
</dbReference>
<keyword evidence="5" id="KW-0539">Nucleus</keyword>
<feature type="compositionally biased region" description="Polar residues" evidence="7">
    <location>
        <begin position="149"/>
        <end position="163"/>
    </location>
</feature>
<evidence type="ECO:0000313" key="9">
    <source>
        <dbReference type="EMBL" id="KAJ3056606.1"/>
    </source>
</evidence>
<feature type="region of interest" description="Disordered" evidence="7">
    <location>
        <begin position="149"/>
        <end position="240"/>
    </location>
</feature>
<dbReference type="GO" id="GO:0003677">
    <property type="term" value="F:DNA binding"/>
    <property type="evidence" value="ECO:0007669"/>
    <property type="project" value="UniProtKB-KW"/>
</dbReference>
<comment type="caution">
    <text evidence="9">The sequence shown here is derived from an EMBL/GenBank/DDBJ whole genome shotgun (WGS) entry which is preliminary data.</text>
</comment>
<dbReference type="PROSITE" id="PS50217">
    <property type="entry name" value="BZIP"/>
    <property type="match status" value="1"/>
</dbReference>
<evidence type="ECO:0000256" key="4">
    <source>
        <dbReference type="ARBA" id="ARBA00023163"/>
    </source>
</evidence>
<keyword evidence="3" id="KW-0238">DNA-binding</keyword>
<evidence type="ECO:0000256" key="1">
    <source>
        <dbReference type="ARBA" id="ARBA00004123"/>
    </source>
</evidence>
<dbReference type="FunFam" id="1.20.5.170:FF:000053">
    <property type="entry name" value="BZIP transcription factor AtfA"/>
    <property type="match status" value="1"/>
</dbReference>
<proteinExistence type="predicted"/>
<dbReference type="SMART" id="SM00338">
    <property type="entry name" value="BRLZ"/>
    <property type="match status" value="1"/>
</dbReference>
<evidence type="ECO:0000256" key="2">
    <source>
        <dbReference type="ARBA" id="ARBA00023015"/>
    </source>
</evidence>
<keyword evidence="6" id="KW-0175">Coiled coil</keyword>
<organism evidence="9 10">
    <name type="scientific">Rhizophlyctis rosea</name>
    <dbReference type="NCBI Taxonomy" id="64517"/>
    <lineage>
        <taxon>Eukaryota</taxon>
        <taxon>Fungi</taxon>
        <taxon>Fungi incertae sedis</taxon>
        <taxon>Chytridiomycota</taxon>
        <taxon>Chytridiomycota incertae sedis</taxon>
        <taxon>Chytridiomycetes</taxon>
        <taxon>Rhizophlyctidales</taxon>
        <taxon>Rhizophlyctidaceae</taxon>
        <taxon>Rhizophlyctis</taxon>
    </lineage>
</organism>
<dbReference type="Proteomes" id="UP001212841">
    <property type="component" value="Unassembled WGS sequence"/>
</dbReference>
<dbReference type="CDD" id="cd14687">
    <property type="entry name" value="bZIP_ATF2"/>
    <property type="match status" value="1"/>
</dbReference>
<feature type="compositionally biased region" description="Acidic residues" evidence="7">
    <location>
        <begin position="441"/>
        <end position="450"/>
    </location>
</feature>
<dbReference type="SUPFAM" id="SSF57959">
    <property type="entry name" value="Leucine zipper domain"/>
    <property type="match status" value="1"/>
</dbReference>
<keyword evidence="4" id="KW-0804">Transcription</keyword>